<accession>A0ABS8JLI8</accession>
<dbReference type="CDD" id="cd16276">
    <property type="entry name" value="metallo-hydrolase-like_MBL-fold"/>
    <property type="match status" value="1"/>
</dbReference>
<name>A0ABS8JLI8_9GAMM</name>
<gene>
    <name evidence="2" type="ORF">LK996_15475</name>
</gene>
<sequence length="309" mass="34270">MPEIAPIGVRIGKYLDVPTAAKGPPVDPKKGYRLQDLGDGLYMVTDNIYQSMLLAYDKGVVVIDTPPTFSSHLPEAIKEISSQPVTHVVYSHAHKDHIGGTHSLGGTPIIIAQEETAWRLKRDNDPDRPIPTVAFKDKYTLTVGGKVLDLSYHGVGHLPGNIFISAPKQKVLMVVDTVFPGWMPWRRFAVAQDVLGSMSQVEEIANMDWKTFVGGHVERTGTHEDVDTQVAFYHDLKDAAGQALASTRPGEGVDAADMKNPWAVFDNYVDRVVVQCVNTLAPKWQTRLAAFDVYIWDQCFSMEQTLRIE</sequence>
<feature type="domain" description="Metallo-beta-lactamase" evidence="1">
    <location>
        <begin position="48"/>
        <end position="216"/>
    </location>
</feature>
<dbReference type="Proteomes" id="UP001165293">
    <property type="component" value="Unassembled WGS sequence"/>
</dbReference>
<dbReference type="RefSeq" id="WP_230528274.1">
    <property type="nucleotide sequence ID" value="NZ_JAJGAK010000005.1"/>
</dbReference>
<evidence type="ECO:0000313" key="2">
    <source>
        <dbReference type="EMBL" id="MCC8364472.1"/>
    </source>
</evidence>
<protein>
    <submittedName>
        <fullName evidence="2">MBL fold metallo-hydrolase</fullName>
    </submittedName>
</protein>
<dbReference type="EMBL" id="JAJGAK010000005">
    <property type="protein sequence ID" value="MCC8364472.1"/>
    <property type="molecule type" value="Genomic_DNA"/>
</dbReference>
<evidence type="ECO:0000259" key="1">
    <source>
        <dbReference type="SMART" id="SM00849"/>
    </source>
</evidence>
<proteinExistence type="predicted"/>
<dbReference type="InterPro" id="IPR036866">
    <property type="entry name" value="RibonucZ/Hydroxyglut_hydro"/>
</dbReference>
<dbReference type="InterPro" id="IPR001279">
    <property type="entry name" value="Metallo-B-lactamas"/>
</dbReference>
<dbReference type="InterPro" id="IPR050855">
    <property type="entry name" value="NDM-1-like"/>
</dbReference>
<comment type="caution">
    <text evidence="2">The sequence shown here is derived from an EMBL/GenBank/DDBJ whole genome shotgun (WGS) entry which is preliminary data.</text>
</comment>
<organism evidence="2 3">
    <name type="scientific">Noviluteimonas lactosilytica</name>
    <dbReference type="NCBI Taxonomy" id="2888523"/>
    <lineage>
        <taxon>Bacteria</taxon>
        <taxon>Pseudomonadati</taxon>
        <taxon>Pseudomonadota</taxon>
        <taxon>Gammaproteobacteria</taxon>
        <taxon>Lysobacterales</taxon>
        <taxon>Lysobacteraceae</taxon>
        <taxon>Noviluteimonas</taxon>
    </lineage>
</organism>
<dbReference type="PANTHER" id="PTHR42951">
    <property type="entry name" value="METALLO-BETA-LACTAMASE DOMAIN-CONTAINING"/>
    <property type="match status" value="1"/>
</dbReference>
<dbReference type="Gene3D" id="3.60.15.10">
    <property type="entry name" value="Ribonuclease Z/Hydroxyacylglutathione hydrolase-like"/>
    <property type="match status" value="1"/>
</dbReference>
<dbReference type="SUPFAM" id="SSF56281">
    <property type="entry name" value="Metallo-hydrolase/oxidoreductase"/>
    <property type="match status" value="1"/>
</dbReference>
<dbReference type="SMART" id="SM00849">
    <property type="entry name" value="Lactamase_B"/>
    <property type="match status" value="1"/>
</dbReference>
<keyword evidence="3" id="KW-1185">Reference proteome</keyword>
<reference evidence="2" key="1">
    <citation type="submission" date="2021-10" db="EMBL/GenBank/DDBJ databases">
        <authorList>
            <person name="Lyu M."/>
            <person name="Wang X."/>
            <person name="Meng X."/>
            <person name="Xu K."/>
        </authorList>
    </citation>
    <scope>NUCLEOTIDE SEQUENCE</scope>
    <source>
        <strain evidence="2">A6</strain>
    </source>
</reference>
<dbReference type="Pfam" id="PF00753">
    <property type="entry name" value="Lactamase_B"/>
    <property type="match status" value="1"/>
</dbReference>
<evidence type="ECO:0000313" key="3">
    <source>
        <dbReference type="Proteomes" id="UP001165293"/>
    </source>
</evidence>